<evidence type="ECO:0000313" key="2">
    <source>
        <dbReference type="Proteomes" id="UP001143474"/>
    </source>
</evidence>
<proteinExistence type="predicted"/>
<comment type="caution">
    <text evidence="1">The sequence shown here is derived from an EMBL/GenBank/DDBJ whole genome shotgun (WGS) entry which is preliminary data.</text>
</comment>
<name>A0A9W6MAG7_9ACTN</name>
<keyword evidence="2" id="KW-1185">Reference proteome</keyword>
<reference evidence="1" key="2">
    <citation type="submission" date="2023-01" db="EMBL/GenBank/DDBJ databases">
        <authorList>
            <person name="Sun Q."/>
            <person name="Evtushenko L."/>
        </authorList>
    </citation>
    <scope>NUCLEOTIDE SEQUENCE</scope>
    <source>
        <strain evidence="1">VKM Ac-2007</strain>
    </source>
</reference>
<dbReference type="EMBL" id="BSEV01000001">
    <property type="protein sequence ID" value="GLK07284.1"/>
    <property type="molecule type" value="Genomic_DNA"/>
</dbReference>
<dbReference type="AlphaFoldDB" id="A0A9W6MAG7"/>
<protein>
    <submittedName>
        <fullName evidence="1">Uncharacterized protein</fullName>
    </submittedName>
</protein>
<evidence type="ECO:0000313" key="1">
    <source>
        <dbReference type="EMBL" id="GLK07284.1"/>
    </source>
</evidence>
<dbReference type="RefSeq" id="WP_271215837.1">
    <property type="nucleotide sequence ID" value="NZ_BAAAVD010000006.1"/>
</dbReference>
<accession>A0A9W6MAG7</accession>
<dbReference type="Proteomes" id="UP001143474">
    <property type="component" value="Unassembled WGS sequence"/>
</dbReference>
<sequence length="168" mass="18662">MTTLKFDSKLGAAASAALEEHIRPIYDRPGCSRLAIIEFRHIERTQPAPESDKDPSVKVRISHCEIPGRDQEGYVREAQRALYLQRTAAGTLDDDGQLQLTQSTLSHIGGLLHEVEVARLRAGLRYWVDYAARVNANGNLTISEMHHELDTVARGLAALLHNTPEEEA</sequence>
<gene>
    <name evidence="1" type="ORF">GCM10017600_06890</name>
</gene>
<organism evidence="1 2">
    <name type="scientific">Streptosporangium carneum</name>
    <dbReference type="NCBI Taxonomy" id="47481"/>
    <lineage>
        <taxon>Bacteria</taxon>
        <taxon>Bacillati</taxon>
        <taxon>Actinomycetota</taxon>
        <taxon>Actinomycetes</taxon>
        <taxon>Streptosporangiales</taxon>
        <taxon>Streptosporangiaceae</taxon>
        <taxon>Streptosporangium</taxon>
    </lineage>
</organism>
<reference evidence="1" key="1">
    <citation type="journal article" date="2014" name="Int. J. Syst. Evol. Microbiol.">
        <title>Complete genome sequence of Corynebacterium casei LMG S-19264T (=DSM 44701T), isolated from a smear-ripened cheese.</title>
        <authorList>
            <consortium name="US DOE Joint Genome Institute (JGI-PGF)"/>
            <person name="Walter F."/>
            <person name="Albersmeier A."/>
            <person name="Kalinowski J."/>
            <person name="Ruckert C."/>
        </authorList>
    </citation>
    <scope>NUCLEOTIDE SEQUENCE</scope>
    <source>
        <strain evidence="1">VKM Ac-2007</strain>
    </source>
</reference>